<dbReference type="EMBL" id="QJKJ01010810">
    <property type="protein sequence ID" value="RDX72666.1"/>
    <property type="molecule type" value="Genomic_DNA"/>
</dbReference>
<proteinExistence type="predicted"/>
<gene>
    <name evidence="1" type="ORF">CR513_47818</name>
</gene>
<feature type="non-terminal residue" evidence="1">
    <location>
        <position position="1"/>
    </location>
</feature>
<reference evidence="1" key="1">
    <citation type="submission" date="2018-05" db="EMBL/GenBank/DDBJ databases">
        <title>Draft genome of Mucuna pruriens seed.</title>
        <authorList>
            <person name="Nnadi N.E."/>
            <person name="Vos R."/>
            <person name="Hasami M.H."/>
            <person name="Devisetty U.K."/>
            <person name="Aguiy J.C."/>
        </authorList>
    </citation>
    <scope>NUCLEOTIDE SEQUENCE [LARGE SCALE GENOMIC DNA]</scope>
    <source>
        <strain evidence="1">JCA_2017</strain>
    </source>
</reference>
<organism evidence="1 2">
    <name type="scientific">Mucuna pruriens</name>
    <name type="common">Velvet bean</name>
    <name type="synonym">Dolichos pruriens</name>
    <dbReference type="NCBI Taxonomy" id="157652"/>
    <lineage>
        <taxon>Eukaryota</taxon>
        <taxon>Viridiplantae</taxon>
        <taxon>Streptophyta</taxon>
        <taxon>Embryophyta</taxon>
        <taxon>Tracheophyta</taxon>
        <taxon>Spermatophyta</taxon>
        <taxon>Magnoliopsida</taxon>
        <taxon>eudicotyledons</taxon>
        <taxon>Gunneridae</taxon>
        <taxon>Pentapetalae</taxon>
        <taxon>rosids</taxon>
        <taxon>fabids</taxon>
        <taxon>Fabales</taxon>
        <taxon>Fabaceae</taxon>
        <taxon>Papilionoideae</taxon>
        <taxon>50 kb inversion clade</taxon>
        <taxon>NPAAA clade</taxon>
        <taxon>indigoferoid/millettioid clade</taxon>
        <taxon>Phaseoleae</taxon>
        <taxon>Mucuna</taxon>
    </lineage>
</organism>
<keyword evidence="2" id="KW-1185">Reference proteome</keyword>
<sequence length="195" mass="22148">MAYVKPCSNGSISPLPSLYNKISRSVLQITLSLYIKDIVYVDDIILTLLQSILIKLECWSSQVLFWVWTLSPQPWTSACVNASILCSCLPTLTPIEPNSPAMDHNISLIDFDGDLLLESVIAFTVNWLINSSLILVCISNMYSLHHMLYLKSKLGHDLLFPSTLSLQVLTYLNAYWELLNHWKVHNRLPTKVELI</sequence>
<evidence type="ECO:0000313" key="1">
    <source>
        <dbReference type="EMBL" id="RDX72666.1"/>
    </source>
</evidence>
<dbReference type="Proteomes" id="UP000257109">
    <property type="component" value="Unassembled WGS sequence"/>
</dbReference>
<name>A0A371F2Z7_MUCPR</name>
<evidence type="ECO:0000313" key="2">
    <source>
        <dbReference type="Proteomes" id="UP000257109"/>
    </source>
</evidence>
<protein>
    <submittedName>
        <fullName evidence="1">Uncharacterized protein</fullName>
    </submittedName>
</protein>
<accession>A0A371F2Z7</accession>
<dbReference type="AlphaFoldDB" id="A0A371F2Z7"/>
<comment type="caution">
    <text evidence="1">The sequence shown here is derived from an EMBL/GenBank/DDBJ whole genome shotgun (WGS) entry which is preliminary data.</text>
</comment>